<comment type="caution">
    <text evidence="1">The sequence shown here is derived from an EMBL/GenBank/DDBJ whole genome shotgun (WGS) entry which is preliminary data.</text>
</comment>
<dbReference type="PROSITE" id="PS51257">
    <property type="entry name" value="PROKAR_LIPOPROTEIN"/>
    <property type="match status" value="1"/>
</dbReference>
<evidence type="ECO:0000313" key="1">
    <source>
        <dbReference type="EMBL" id="PWJ57872.1"/>
    </source>
</evidence>
<evidence type="ECO:0000313" key="2">
    <source>
        <dbReference type="Proteomes" id="UP000245880"/>
    </source>
</evidence>
<proteinExistence type="predicted"/>
<sequence length="181" mass="19586">MKNRKSNYLYAFTLVIWLTMIGCDKGPHLTPITQEGKNTFSCKVNGKVWVPTGRGDIFVNIPPITGGFIRLSGTDSIGIFIDTFAGSGEDLAIYLNKSEEGLYVLNQNTSYTNFAPASYGLFSTELKNIFLTSANNTGIVSITKADTISGIIAGTFELTAADPKGNLVKITEGRFDIKSPL</sequence>
<dbReference type="Proteomes" id="UP000245880">
    <property type="component" value="Unassembled WGS sequence"/>
</dbReference>
<dbReference type="InterPro" id="IPR046219">
    <property type="entry name" value="DUF6252"/>
</dbReference>
<dbReference type="RefSeq" id="WP_109674499.1">
    <property type="nucleotide sequence ID" value="NZ_QGDT01000005.1"/>
</dbReference>
<dbReference type="Pfam" id="PF19765">
    <property type="entry name" value="DUF6252"/>
    <property type="match status" value="1"/>
</dbReference>
<reference evidence="1 2" key="1">
    <citation type="submission" date="2018-03" db="EMBL/GenBank/DDBJ databases">
        <title>Genomic Encyclopedia of Archaeal and Bacterial Type Strains, Phase II (KMG-II): from individual species to whole genera.</title>
        <authorList>
            <person name="Goeker M."/>
        </authorList>
    </citation>
    <scope>NUCLEOTIDE SEQUENCE [LARGE SCALE GENOMIC DNA]</scope>
    <source>
        <strain evidence="1 2">DSM 100346</strain>
    </source>
</reference>
<organism evidence="1 2">
    <name type="scientific">Dyadobacter jejuensis</name>
    <dbReference type="NCBI Taxonomy" id="1082580"/>
    <lineage>
        <taxon>Bacteria</taxon>
        <taxon>Pseudomonadati</taxon>
        <taxon>Bacteroidota</taxon>
        <taxon>Cytophagia</taxon>
        <taxon>Cytophagales</taxon>
        <taxon>Spirosomataceae</taxon>
        <taxon>Dyadobacter</taxon>
    </lineage>
</organism>
<keyword evidence="2" id="KW-1185">Reference proteome</keyword>
<protein>
    <submittedName>
        <fullName evidence="1">Uncharacterized protein</fullName>
    </submittedName>
</protein>
<dbReference type="AlphaFoldDB" id="A0A316AK21"/>
<accession>A0A316AK21</accession>
<name>A0A316AK21_9BACT</name>
<gene>
    <name evidence="1" type="ORF">CLV98_10552</name>
</gene>
<dbReference type="EMBL" id="QGDT01000005">
    <property type="protein sequence ID" value="PWJ57872.1"/>
    <property type="molecule type" value="Genomic_DNA"/>
</dbReference>
<dbReference type="OrthoDB" id="949867at2"/>